<keyword evidence="7 10" id="KW-0472">Membrane</keyword>
<evidence type="ECO:0000256" key="3">
    <source>
        <dbReference type="ARBA" id="ARBA00022448"/>
    </source>
</evidence>
<comment type="subcellular location">
    <subcellularLocation>
        <location evidence="1 10">Cell outer membrane</location>
        <topology evidence="1 10">Multi-pass membrane protein</topology>
    </subcellularLocation>
</comment>
<keyword evidence="3 10" id="KW-0813">Transport</keyword>
<gene>
    <name evidence="15" type="ORF">G8E00_07090</name>
</gene>
<dbReference type="InterPro" id="IPR036942">
    <property type="entry name" value="Beta-barrel_TonB_sf"/>
</dbReference>
<dbReference type="PROSITE" id="PS52016">
    <property type="entry name" value="TONB_DEPENDENT_REC_3"/>
    <property type="match status" value="1"/>
</dbReference>
<dbReference type="Pfam" id="PF07715">
    <property type="entry name" value="Plug"/>
    <property type="match status" value="1"/>
</dbReference>
<dbReference type="GO" id="GO:0015891">
    <property type="term" value="P:siderophore transport"/>
    <property type="evidence" value="ECO:0007669"/>
    <property type="project" value="InterPro"/>
</dbReference>
<evidence type="ECO:0000259" key="14">
    <source>
        <dbReference type="Pfam" id="PF07715"/>
    </source>
</evidence>
<dbReference type="Pfam" id="PF00593">
    <property type="entry name" value="TonB_dep_Rec_b-barrel"/>
    <property type="match status" value="1"/>
</dbReference>
<keyword evidence="8 15" id="KW-0675">Receptor</keyword>
<dbReference type="AlphaFoldDB" id="A0A6G8RVI3"/>
<keyword evidence="4 10" id="KW-1134">Transmembrane beta strand</keyword>
<dbReference type="GO" id="GO:0038023">
    <property type="term" value="F:signaling receptor activity"/>
    <property type="evidence" value="ECO:0007669"/>
    <property type="project" value="InterPro"/>
</dbReference>
<evidence type="ECO:0000256" key="9">
    <source>
        <dbReference type="ARBA" id="ARBA00023237"/>
    </source>
</evidence>
<feature type="domain" description="TonB-dependent receptor-like beta-barrel" evidence="13">
    <location>
        <begin position="261"/>
        <end position="682"/>
    </location>
</feature>
<evidence type="ECO:0000256" key="12">
    <source>
        <dbReference type="SAM" id="SignalP"/>
    </source>
</evidence>
<dbReference type="Proteomes" id="UP000502297">
    <property type="component" value="Chromosome"/>
</dbReference>
<dbReference type="InterPro" id="IPR010105">
    <property type="entry name" value="TonB_sidphr_rcpt"/>
</dbReference>
<keyword evidence="12" id="KW-0732">Signal</keyword>
<dbReference type="InterPro" id="IPR012910">
    <property type="entry name" value="Plug_dom"/>
</dbReference>
<evidence type="ECO:0000256" key="7">
    <source>
        <dbReference type="ARBA" id="ARBA00023136"/>
    </source>
</evidence>
<comment type="similarity">
    <text evidence="2 10 11">Belongs to the TonB-dependent receptor family.</text>
</comment>
<evidence type="ECO:0000256" key="8">
    <source>
        <dbReference type="ARBA" id="ARBA00023170"/>
    </source>
</evidence>
<dbReference type="InterPro" id="IPR039426">
    <property type="entry name" value="TonB-dep_rcpt-like"/>
</dbReference>
<keyword evidence="5 10" id="KW-0812">Transmembrane</keyword>
<dbReference type="EMBL" id="CP049801">
    <property type="protein sequence ID" value="QIO05733.1"/>
    <property type="molecule type" value="Genomic_DNA"/>
</dbReference>
<evidence type="ECO:0000313" key="15">
    <source>
        <dbReference type="EMBL" id="QIO05733.1"/>
    </source>
</evidence>
<evidence type="ECO:0000313" key="16">
    <source>
        <dbReference type="Proteomes" id="UP000502297"/>
    </source>
</evidence>
<name>A0A6G8RVI3_9GAMM</name>
<dbReference type="CDD" id="cd01347">
    <property type="entry name" value="ligand_gated_channel"/>
    <property type="match status" value="1"/>
</dbReference>
<dbReference type="InterPro" id="IPR000531">
    <property type="entry name" value="Beta-barrel_TonB"/>
</dbReference>
<evidence type="ECO:0000256" key="11">
    <source>
        <dbReference type="RuleBase" id="RU003357"/>
    </source>
</evidence>
<accession>A0A6G8RVI3</accession>
<evidence type="ECO:0000256" key="1">
    <source>
        <dbReference type="ARBA" id="ARBA00004571"/>
    </source>
</evidence>
<protein>
    <submittedName>
        <fullName evidence="15">TonB-dependent siderophore receptor</fullName>
    </submittedName>
</protein>
<sequence>MTITRPIQCFKLSPLFLAFISSSSSWANTVQNLPAIELHANDDTKDKSSEQTQSYIVKNNNSAAKLNLSVKETPQTVNTITRQQIEDFNLSNTRDVLRNTPGVTVNNLETERAVYTARGFEISNILTDGVGSPASGFNYNNINPDSYFLDRVVIVKGADALTNTFGDPSATIDQIRKRPTADLQGNAAIQYGSWDTLRYEADISGPLTQDGKIRARILGFEQTGDSYLNRYELEKNGFAGVIEADLTDSTLVTLGYNQERNKPNANNWGALPLLDADGKQIQYKRSFNPNPNWAYWDYTKQNAFIELKQGLSERWNLKLSYNYLDTAHKSKLLYYYGNPQVDGSGVSLTAWGGREHLDSHVFDLQAEGKYSLFNREHEAIFGYNYIQNHQKDLQRIGTVNDPFVDNAVTTNWLGWTPQQVNWSTLNPAADYTLKINSVYAATRFHFNDDLKLLLGANFVSAKNDGLSYGSSVTFDESQLSPYVGLTYNFSPEYTGYLSYSSIFRPQTGVNVTGQALKPIDGESYEMGVKSSWFDERLTGNIAVFKTEQSNYPLRNADGNPLNRKVEVSDLSSQGAEISLAGQITDHFNLSMGYAQFSIKDKINGGDARTYNPNKTFNLLATYTVPAIPQLKLGTSVQWQDNTSLYVPRLNATIRQDAYALVNLMANYEFNPQVSLQLNVNNITNEKYLFSFPDEQAFYGAPTQYSAAVKFKY</sequence>
<dbReference type="GO" id="GO:0015344">
    <property type="term" value="F:siderophore uptake transmembrane transporter activity"/>
    <property type="evidence" value="ECO:0007669"/>
    <property type="project" value="TreeGrafter"/>
</dbReference>
<dbReference type="SUPFAM" id="SSF56935">
    <property type="entry name" value="Porins"/>
    <property type="match status" value="1"/>
</dbReference>
<evidence type="ECO:0000256" key="5">
    <source>
        <dbReference type="ARBA" id="ARBA00022692"/>
    </source>
</evidence>
<reference evidence="15 16" key="1">
    <citation type="submission" date="2020-03" db="EMBL/GenBank/DDBJ databases">
        <authorList>
            <person name="Zhu W."/>
        </authorList>
    </citation>
    <scope>NUCLEOTIDE SEQUENCE [LARGE SCALE GENOMIC DNA]</scope>
    <source>
        <strain evidence="15 16">323-1</strain>
    </source>
</reference>
<organism evidence="15 16">
    <name type="scientific">Acinetobacter shaoyimingii</name>
    <dbReference type="NCBI Taxonomy" id="2715164"/>
    <lineage>
        <taxon>Bacteria</taxon>
        <taxon>Pseudomonadati</taxon>
        <taxon>Pseudomonadota</taxon>
        <taxon>Gammaproteobacteria</taxon>
        <taxon>Moraxellales</taxon>
        <taxon>Moraxellaceae</taxon>
        <taxon>Acinetobacter</taxon>
    </lineage>
</organism>
<proteinExistence type="inferred from homology"/>
<dbReference type="Gene3D" id="2.170.130.10">
    <property type="entry name" value="TonB-dependent receptor, plug domain"/>
    <property type="match status" value="1"/>
</dbReference>
<evidence type="ECO:0000256" key="6">
    <source>
        <dbReference type="ARBA" id="ARBA00023077"/>
    </source>
</evidence>
<dbReference type="PANTHER" id="PTHR32552">
    <property type="entry name" value="FERRICHROME IRON RECEPTOR-RELATED"/>
    <property type="match status" value="1"/>
</dbReference>
<dbReference type="Gene3D" id="2.40.170.20">
    <property type="entry name" value="TonB-dependent receptor, beta-barrel domain"/>
    <property type="match status" value="1"/>
</dbReference>
<dbReference type="NCBIfam" id="TIGR01783">
    <property type="entry name" value="TonB-siderophor"/>
    <property type="match status" value="1"/>
</dbReference>
<dbReference type="PANTHER" id="PTHR32552:SF74">
    <property type="entry name" value="HYDROXAMATE SIDEROPHORE RECEPTOR FHUE"/>
    <property type="match status" value="1"/>
</dbReference>
<evidence type="ECO:0000259" key="13">
    <source>
        <dbReference type="Pfam" id="PF00593"/>
    </source>
</evidence>
<keyword evidence="6 11" id="KW-0798">TonB box</keyword>
<keyword evidence="16" id="KW-1185">Reference proteome</keyword>
<evidence type="ECO:0000256" key="2">
    <source>
        <dbReference type="ARBA" id="ARBA00009810"/>
    </source>
</evidence>
<dbReference type="GO" id="GO:0009279">
    <property type="term" value="C:cell outer membrane"/>
    <property type="evidence" value="ECO:0007669"/>
    <property type="project" value="UniProtKB-SubCell"/>
</dbReference>
<evidence type="ECO:0000256" key="10">
    <source>
        <dbReference type="PROSITE-ProRule" id="PRU01360"/>
    </source>
</evidence>
<feature type="domain" description="TonB-dependent receptor plug" evidence="14">
    <location>
        <begin position="70"/>
        <end position="162"/>
    </location>
</feature>
<dbReference type="InterPro" id="IPR037066">
    <property type="entry name" value="Plug_dom_sf"/>
</dbReference>
<dbReference type="KEGG" id="asha:G8E00_07090"/>
<feature type="chain" id="PRO_5026359351" evidence="12">
    <location>
        <begin position="28"/>
        <end position="712"/>
    </location>
</feature>
<evidence type="ECO:0000256" key="4">
    <source>
        <dbReference type="ARBA" id="ARBA00022452"/>
    </source>
</evidence>
<feature type="signal peptide" evidence="12">
    <location>
        <begin position="1"/>
        <end position="27"/>
    </location>
</feature>
<keyword evidence="9 10" id="KW-0998">Cell outer membrane</keyword>